<dbReference type="EMBL" id="LKHP01000004">
    <property type="protein sequence ID" value="KRQ87223.1"/>
    <property type="molecule type" value="Genomic_DNA"/>
</dbReference>
<dbReference type="AlphaFoldDB" id="A0A0R3JUH5"/>
<protein>
    <submittedName>
        <fullName evidence="1">Uncharacterized protein</fullName>
    </submittedName>
</protein>
<organism evidence="1 2">
    <name type="scientific">Caloramator mitchellensis</name>
    <dbReference type="NCBI Taxonomy" id="908809"/>
    <lineage>
        <taxon>Bacteria</taxon>
        <taxon>Bacillati</taxon>
        <taxon>Bacillota</taxon>
        <taxon>Clostridia</taxon>
        <taxon>Eubacteriales</taxon>
        <taxon>Clostridiaceae</taxon>
        <taxon>Caloramator</taxon>
    </lineage>
</organism>
<comment type="caution">
    <text evidence="1">The sequence shown here is derived from an EMBL/GenBank/DDBJ whole genome shotgun (WGS) entry which is preliminary data.</text>
</comment>
<dbReference type="Proteomes" id="UP000052015">
    <property type="component" value="Unassembled WGS sequence"/>
</dbReference>
<evidence type="ECO:0000313" key="1">
    <source>
        <dbReference type="EMBL" id="KRQ87223.1"/>
    </source>
</evidence>
<keyword evidence="2" id="KW-1185">Reference proteome</keyword>
<evidence type="ECO:0000313" key="2">
    <source>
        <dbReference type="Proteomes" id="UP000052015"/>
    </source>
</evidence>
<gene>
    <name evidence="1" type="ORF">ABG79_01026</name>
</gene>
<dbReference type="STRING" id="908809.ABG79_01026"/>
<proteinExistence type="predicted"/>
<name>A0A0R3JUH5_CALMK</name>
<dbReference type="RefSeq" id="WP_057977788.1">
    <property type="nucleotide sequence ID" value="NZ_LKHP01000004.1"/>
</dbReference>
<accession>A0A0R3JUH5</accession>
<sequence>MQKEIEIKFSPCEQIKVENISIDLSSESPWFDKRCERNNINSVILLVLILFVLNNCCICCNN</sequence>
<reference evidence="1 2" key="1">
    <citation type="submission" date="2015-09" db="EMBL/GenBank/DDBJ databases">
        <title>Draft genome sequence of a Caloramator mitchellensis, a moderate thermophile from the Great Artesian Basin of Australia.</title>
        <authorList>
            <person name="Patel B.K."/>
        </authorList>
    </citation>
    <scope>NUCLEOTIDE SEQUENCE [LARGE SCALE GENOMIC DNA]</scope>
    <source>
        <strain evidence="1 2">VF08</strain>
    </source>
</reference>